<keyword evidence="1" id="KW-0732">Signal</keyword>
<dbReference type="SUPFAM" id="SSF49464">
    <property type="entry name" value="Carboxypeptidase regulatory domain-like"/>
    <property type="match status" value="1"/>
</dbReference>
<feature type="signal peptide" evidence="1">
    <location>
        <begin position="1"/>
        <end position="20"/>
    </location>
</feature>
<accession>A0A069SFM8</accession>
<dbReference type="Pfam" id="PF13715">
    <property type="entry name" value="CarbopepD_reg_2"/>
    <property type="match status" value="1"/>
</dbReference>
<dbReference type="SUPFAM" id="SSF56935">
    <property type="entry name" value="Porins"/>
    <property type="match status" value="1"/>
</dbReference>
<dbReference type="AlphaFoldDB" id="A0A069SFM8"/>
<sequence>MIKRILVATSLLCMCCILFAQNVQVKGKVVSENEAVEFANVVLQTKDSIFIAGGVTDSKGRFMMENIQAGSYLLCISGMGYTSRIISLDHLAVSKDLGVIMISPESILLKEVVVTGASVINAADRKIILPTAHQLKSAGNGLSLLQQMKLSRIQVDQMRNKVTSSGEGDVQLRMNGVNAEIQDILVLRTEDVIRIEYHDAPGLRYGDHTAAVIDYIVRRHETGGYVALDAQDSPHVLFGNNNLMVKINHKKSEFGLNYNNVYRSVDNYWRNNWETFRYEDGSSFTRVEDGIPSRISTYGHNIGLNYSFQDQGKWFFNSTVRWAFNKNKQNNQSSLYVLEKPEEILMMKEHSTGRTSRPSVDLYFQCKLNNDQSLIINAVTTYIDTQSDRSYTEEKSDEPLTDIYSTVSGNKYSFIGEGIYERKITKKSRLSAGLKYQQSLADNTYGGNESSETKMHETHATAYVEYSGKMDRFNYSFGLQGSYSRFKQKEEGYNRYSLLPRLRFGYQFSDNVFVRYRGQISRKSPGLSDMGNVRQLIDSLQVRSGNPELKIFTVYKNELEADFRKGLFSGNFHLSYQYQHRPIMEETIRDKNNSFVRTNVNQLSWQKLNPELELKLGPLKDILTFSFSTGINYYDSRGLDYHHTYTNWYYRAEVMASYKRWSGFFQMENHRNNFYGETLSYGESFHTLGLSYRYKRLNIGVMTLNPFVDNYRMGGEMFSKVAPSKNWWYVKESCRLFVAKVSWNISFGRKYETMQKRVNNEDSNAGTLKSGK</sequence>
<protein>
    <submittedName>
        <fullName evidence="2">Cna B-type domain protein</fullName>
    </submittedName>
</protein>
<dbReference type="Gene3D" id="2.60.40.10">
    <property type="entry name" value="Immunoglobulins"/>
    <property type="match status" value="1"/>
</dbReference>
<gene>
    <name evidence="2" type="ORF">M099_2514</name>
</gene>
<dbReference type="InterPro" id="IPR013783">
    <property type="entry name" value="Ig-like_fold"/>
</dbReference>
<name>A0A069SFM8_PHOVU</name>
<dbReference type="InterPro" id="IPR008969">
    <property type="entry name" value="CarboxyPept-like_regulatory"/>
</dbReference>
<organism evidence="2 3">
    <name type="scientific">Phocaeicola vulgatus str. 3975 RP4</name>
    <dbReference type="NCBI Taxonomy" id="1339352"/>
    <lineage>
        <taxon>Bacteria</taxon>
        <taxon>Pseudomonadati</taxon>
        <taxon>Bacteroidota</taxon>
        <taxon>Bacteroidia</taxon>
        <taxon>Bacteroidales</taxon>
        <taxon>Bacteroidaceae</taxon>
        <taxon>Phocaeicola</taxon>
    </lineage>
</organism>
<evidence type="ECO:0000313" key="2">
    <source>
        <dbReference type="EMBL" id="KDS53204.1"/>
    </source>
</evidence>
<evidence type="ECO:0000256" key="1">
    <source>
        <dbReference type="SAM" id="SignalP"/>
    </source>
</evidence>
<dbReference type="RefSeq" id="WP_032952933.1">
    <property type="nucleotide sequence ID" value="NZ_JNHM01000031.1"/>
</dbReference>
<dbReference type="EMBL" id="JNHM01000031">
    <property type="protein sequence ID" value="KDS53204.1"/>
    <property type="molecule type" value="Genomic_DNA"/>
</dbReference>
<comment type="caution">
    <text evidence="2">The sequence shown here is derived from an EMBL/GenBank/DDBJ whole genome shotgun (WGS) entry which is preliminary data.</text>
</comment>
<dbReference type="PATRIC" id="fig|1339352.3.peg.2413"/>
<evidence type="ECO:0000313" key="3">
    <source>
        <dbReference type="Proteomes" id="UP000027661"/>
    </source>
</evidence>
<dbReference type="Proteomes" id="UP000027661">
    <property type="component" value="Unassembled WGS sequence"/>
</dbReference>
<feature type="chain" id="PRO_5001669123" evidence="1">
    <location>
        <begin position="21"/>
        <end position="772"/>
    </location>
</feature>
<reference evidence="2 3" key="1">
    <citation type="submission" date="2014-04" db="EMBL/GenBank/DDBJ databases">
        <authorList>
            <person name="Sears C."/>
            <person name="Carroll K."/>
            <person name="Sack B.R."/>
            <person name="Qadri F."/>
            <person name="Myers L.L."/>
            <person name="Chung G.-T."/>
            <person name="Escheverria P."/>
            <person name="Fraser C.M."/>
            <person name="Sadzewicz L."/>
            <person name="Shefchek K.A."/>
            <person name="Tallon L."/>
            <person name="Das S.P."/>
            <person name="Daugherty S."/>
            <person name="Mongodin E.F."/>
        </authorList>
    </citation>
    <scope>NUCLEOTIDE SEQUENCE [LARGE SCALE GENOMIC DNA]</scope>
    <source>
        <strain evidence="2 3">3975 RP4</strain>
    </source>
</reference>
<proteinExistence type="predicted"/>